<dbReference type="GO" id="GO:0008237">
    <property type="term" value="F:metallopeptidase activity"/>
    <property type="evidence" value="ECO:0007669"/>
    <property type="project" value="UniProtKB-KW"/>
</dbReference>
<evidence type="ECO:0000256" key="8">
    <source>
        <dbReference type="ARBA" id="ARBA00023049"/>
    </source>
</evidence>
<keyword evidence="7 9" id="KW-0862">Zinc</keyword>
<evidence type="ECO:0000256" key="4">
    <source>
        <dbReference type="ARBA" id="ARBA00022670"/>
    </source>
</evidence>
<reference evidence="11 12" key="2">
    <citation type="journal article" date="2011" name="ISME J.">
        <title>RNA-seq reveals cooperative metabolic interactions between two termite-gut spirochete species in co-culture.</title>
        <authorList>
            <person name="Rosenthal A.Z."/>
            <person name="Matson E.G."/>
            <person name="Eldar A."/>
            <person name="Leadbetter J.R."/>
        </authorList>
    </citation>
    <scope>NUCLEOTIDE SEQUENCE [LARGE SCALE GENOMIC DNA]</scope>
    <source>
        <strain evidence="12">ATCC BAA-887 / DSM 12427 / ZAS-2</strain>
    </source>
</reference>
<dbReference type="PRINTS" id="PR00932">
    <property type="entry name" value="AMINO1PTASE"/>
</dbReference>
<dbReference type="OrthoDB" id="9764268at2"/>
<dbReference type="Pfam" id="PF02127">
    <property type="entry name" value="Peptidase_M18"/>
    <property type="match status" value="1"/>
</dbReference>
<protein>
    <recommendedName>
        <fullName evidence="10">M18 family aminopeptidase</fullName>
        <ecNumber evidence="10">3.4.11.-</ecNumber>
    </recommendedName>
</protein>
<keyword evidence="12" id="KW-1185">Reference proteome</keyword>
<keyword evidence="3 9" id="KW-0031">Aminopeptidase</keyword>
<accession>F5YIR5</accession>
<keyword evidence="6 9" id="KW-0378">Hydrolase</keyword>
<dbReference type="AlphaFoldDB" id="F5YIR5"/>
<evidence type="ECO:0000256" key="3">
    <source>
        <dbReference type="ARBA" id="ARBA00022438"/>
    </source>
</evidence>
<evidence type="ECO:0000313" key="12">
    <source>
        <dbReference type="Proteomes" id="UP000009223"/>
    </source>
</evidence>
<evidence type="ECO:0000313" key="11">
    <source>
        <dbReference type="EMBL" id="AEF84787.1"/>
    </source>
</evidence>
<dbReference type="GO" id="GO:0006508">
    <property type="term" value="P:proteolysis"/>
    <property type="evidence" value="ECO:0007669"/>
    <property type="project" value="UniProtKB-KW"/>
</dbReference>
<organism evidence="11 12">
    <name type="scientific">Treponema primitia (strain ATCC BAA-887 / DSM 12427 / ZAS-2)</name>
    <dbReference type="NCBI Taxonomy" id="545694"/>
    <lineage>
        <taxon>Bacteria</taxon>
        <taxon>Pseudomonadati</taxon>
        <taxon>Spirochaetota</taxon>
        <taxon>Spirochaetia</taxon>
        <taxon>Spirochaetales</taxon>
        <taxon>Treponemataceae</taxon>
        <taxon>Treponema</taxon>
    </lineage>
</organism>
<dbReference type="PANTHER" id="PTHR28570:SF2">
    <property type="entry name" value="M18 FAMILY AMINOPEPTIDASE 1-RELATED"/>
    <property type="match status" value="1"/>
</dbReference>
<evidence type="ECO:0000256" key="10">
    <source>
        <dbReference type="RuleBase" id="RU004387"/>
    </source>
</evidence>
<keyword evidence="5 9" id="KW-0479">Metal-binding</keyword>
<keyword evidence="4 9" id="KW-0645">Protease</keyword>
<gene>
    <name evidence="11" type="ordered locus">TREPR_0829</name>
</gene>
<comment type="similarity">
    <text evidence="2 9">Belongs to the peptidase M18 family.</text>
</comment>
<dbReference type="GO" id="GO:0004177">
    <property type="term" value="F:aminopeptidase activity"/>
    <property type="evidence" value="ECO:0007669"/>
    <property type="project" value="UniProtKB-KW"/>
</dbReference>
<dbReference type="Gene3D" id="3.40.630.10">
    <property type="entry name" value="Zn peptidases"/>
    <property type="match status" value="1"/>
</dbReference>
<dbReference type="GO" id="GO:0008270">
    <property type="term" value="F:zinc ion binding"/>
    <property type="evidence" value="ECO:0007669"/>
    <property type="project" value="InterPro"/>
</dbReference>
<dbReference type="Gene3D" id="2.30.250.10">
    <property type="entry name" value="Aminopeptidase i, Domain 2"/>
    <property type="match status" value="1"/>
</dbReference>
<dbReference type="InterPro" id="IPR001948">
    <property type="entry name" value="Peptidase_M18"/>
</dbReference>
<evidence type="ECO:0000256" key="2">
    <source>
        <dbReference type="ARBA" id="ARBA00008290"/>
    </source>
</evidence>
<sequence length="469" mass="50852">MDDTLKNTLLFPWKNASSFMSGEEIAAADAYCRGYIAFLNAVKTEREAVREGIRIAEKNGFVPWQTGAAFAPGDKVYFNQRDKALILCIAGKRPLTEGISIVAAHLDSPRLDLKLRPLYEEAGAAFFDTHYYGMVKAYQWTGIPLALHGYIVPKDGQGINVCIGEAPEDPVLFIADLLPHLAKAQMELPGKEMVKAEDLDVLAGLSPCPGESGDGAVKLNILRILYEKYGVTEGDLVSAELSVVPAFPARDLGLDRSMVGGYGQDDKVCAYPAMDALFSLTEPPDYCACVVFADKEETGSLGMTGMSSNFFDSFIKELATTQGGAGSGEEKGRRALGNSLCISADVNTAFYHLYADVFDPHYEAALNHGVVLFRYWGQGGKDHTNDAHAETVAVLRKILDDSGVLWQTGEGGRVDAEESGTLSRFFASLNIPSIDLGVPLLSMHSPFEAAAKADIYMAYRAFTAFFKRA</sequence>
<dbReference type="HOGENOM" id="CLU_590123_0_0_12"/>
<dbReference type="SUPFAM" id="SSF101821">
    <property type="entry name" value="Aminopeptidase/glucanase lid domain"/>
    <property type="match status" value="1"/>
</dbReference>
<evidence type="ECO:0000256" key="6">
    <source>
        <dbReference type="ARBA" id="ARBA00022801"/>
    </source>
</evidence>
<dbReference type="KEGG" id="tpi:TREPR_0829"/>
<evidence type="ECO:0000256" key="9">
    <source>
        <dbReference type="RuleBase" id="RU004386"/>
    </source>
</evidence>
<evidence type="ECO:0000256" key="1">
    <source>
        <dbReference type="ARBA" id="ARBA00001947"/>
    </source>
</evidence>
<reference evidence="12" key="1">
    <citation type="submission" date="2009-12" db="EMBL/GenBank/DDBJ databases">
        <title>Complete sequence of Treponema primitia strain ZAS-2.</title>
        <authorList>
            <person name="Tetu S.G."/>
            <person name="Matson E."/>
            <person name="Ren Q."/>
            <person name="Seshadri R."/>
            <person name="Elbourne L."/>
            <person name="Hassan K.A."/>
            <person name="Durkin A."/>
            <person name="Radune D."/>
            <person name="Mohamoud Y."/>
            <person name="Shay R."/>
            <person name="Jin S."/>
            <person name="Zhang X."/>
            <person name="Lucey K."/>
            <person name="Ballor N.R."/>
            <person name="Ottesen E."/>
            <person name="Rosenthal R."/>
            <person name="Allen A."/>
            <person name="Leadbetter J.R."/>
            <person name="Paulsen I.T."/>
        </authorList>
    </citation>
    <scope>NUCLEOTIDE SEQUENCE [LARGE SCALE GENOMIC DNA]</scope>
    <source>
        <strain evidence="12">ATCC BAA-887 / DSM 12427 / ZAS-2</strain>
    </source>
</reference>
<dbReference type="PANTHER" id="PTHR28570">
    <property type="entry name" value="ASPARTYL AMINOPEPTIDASE"/>
    <property type="match status" value="1"/>
</dbReference>
<keyword evidence="8 9" id="KW-0482">Metalloprotease</keyword>
<comment type="cofactor">
    <cofactor evidence="1 10">
        <name>Zn(2+)</name>
        <dbReference type="ChEBI" id="CHEBI:29105"/>
    </cofactor>
</comment>
<dbReference type="GO" id="GO:0005737">
    <property type="term" value="C:cytoplasm"/>
    <property type="evidence" value="ECO:0007669"/>
    <property type="project" value="UniProtKB-ARBA"/>
</dbReference>
<dbReference type="EMBL" id="CP001843">
    <property type="protein sequence ID" value="AEF84787.1"/>
    <property type="molecule type" value="Genomic_DNA"/>
</dbReference>
<dbReference type="SUPFAM" id="SSF53187">
    <property type="entry name" value="Zn-dependent exopeptidases"/>
    <property type="match status" value="1"/>
</dbReference>
<dbReference type="RefSeq" id="WP_015709218.1">
    <property type="nucleotide sequence ID" value="NC_015578.1"/>
</dbReference>
<name>F5YIR5_TREPZ</name>
<dbReference type="InterPro" id="IPR023358">
    <property type="entry name" value="Peptidase_M18_dom2"/>
</dbReference>
<evidence type="ECO:0000256" key="5">
    <source>
        <dbReference type="ARBA" id="ARBA00022723"/>
    </source>
</evidence>
<dbReference type="eggNOG" id="COG1362">
    <property type="taxonomic scope" value="Bacteria"/>
</dbReference>
<evidence type="ECO:0000256" key="7">
    <source>
        <dbReference type="ARBA" id="ARBA00022833"/>
    </source>
</evidence>
<dbReference type="EC" id="3.4.11.-" evidence="10"/>
<dbReference type="NCBIfam" id="NF002600">
    <property type="entry name" value="PRK02256.1"/>
    <property type="match status" value="1"/>
</dbReference>
<dbReference type="Proteomes" id="UP000009223">
    <property type="component" value="Chromosome"/>
</dbReference>
<proteinExistence type="inferred from homology"/>